<dbReference type="EMBL" id="BAABDM010000003">
    <property type="protein sequence ID" value="GAA4095816.1"/>
    <property type="molecule type" value="Genomic_DNA"/>
</dbReference>
<dbReference type="Proteomes" id="UP001500392">
    <property type="component" value="Unassembled WGS sequence"/>
</dbReference>
<feature type="transmembrane region" description="Helical" evidence="1">
    <location>
        <begin position="74"/>
        <end position="93"/>
    </location>
</feature>
<proteinExistence type="predicted"/>
<organism evidence="2 3">
    <name type="scientific">Zhongshania borealis</name>
    <dbReference type="NCBI Taxonomy" id="889488"/>
    <lineage>
        <taxon>Bacteria</taxon>
        <taxon>Pseudomonadati</taxon>
        <taxon>Pseudomonadota</taxon>
        <taxon>Gammaproteobacteria</taxon>
        <taxon>Cellvibrionales</taxon>
        <taxon>Spongiibacteraceae</taxon>
        <taxon>Zhongshania</taxon>
    </lineage>
</organism>
<evidence type="ECO:0000256" key="1">
    <source>
        <dbReference type="SAM" id="Phobius"/>
    </source>
</evidence>
<dbReference type="RefSeq" id="WP_344935375.1">
    <property type="nucleotide sequence ID" value="NZ_BAABDM010000003.1"/>
</dbReference>
<evidence type="ECO:0000313" key="3">
    <source>
        <dbReference type="Proteomes" id="UP001500392"/>
    </source>
</evidence>
<feature type="transmembrane region" description="Helical" evidence="1">
    <location>
        <begin position="48"/>
        <end position="67"/>
    </location>
</feature>
<keyword evidence="1" id="KW-1133">Transmembrane helix</keyword>
<accession>A0ABP7WSL8</accession>
<protein>
    <recommendedName>
        <fullName evidence="4">DUF4345 domain-containing protein</fullName>
    </recommendedName>
</protein>
<keyword evidence="1" id="KW-0472">Membrane</keyword>
<sequence length="125" mass="13378">MLKLLRILVCAPGILFTFIGLRWAIDPAGAAKGLDVPLLEGLARSSQIADTGAFFLGMGLMILTGLLTARKVWFHTPALLLAITALYRVLAWLLHDAAFAPQLIGVEVVIATILFVAAEKLATKP</sequence>
<name>A0ABP7WSL8_9GAMM</name>
<feature type="transmembrane region" description="Helical" evidence="1">
    <location>
        <begin position="99"/>
        <end position="118"/>
    </location>
</feature>
<keyword evidence="1" id="KW-0812">Transmembrane</keyword>
<comment type="caution">
    <text evidence="2">The sequence shown here is derived from an EMBL/GenBank/DDBJ whole genome shotgun (WGS) entry which is preliminary data.</text>
</comment>
<reference evidence="3" key="1">
    <citation type="journal article" date="2019" name="Int. J. Syst. Evol. Microbiol.">
        <title>The Global Catalogue of Microorganisms (GCM) 10K type strain sequencing project: providing services to taxonomists for standard genome sequencing and annotation.</title>
        <authorList>
            <consortium name="The Broad Institute Genomics Platform"/>
            <consortium name="The Broad Institute Genome Sequencing Center for Infectious Disease"/>
            <person name="Wu L."/>
            <person name="Ma J."/>
        </authorList>
    </citation>
    <scope>NUCLEOTIDE SEQUENCE [LARGE SCALE GENOMIC DNA]</scope>
    <source>
        <strain evidence="3">JCM 17304</strain>
    </source>
</reference>
<evidence type="ECO:0000313" key="2">
    <source>
        <dbReference type="EMBL" id="GAA4095816.1"/>
    </source>
</evidence>
<keyword evidence="3" id="KW-1185">Reference proteome</keyword>
<gene>
    <name evidence="2" type="ORF">GCM10022414_20110</name>
</gene>
<evidence type="ECO:0008006" key="4">
    <source>
        <dbReference type="Google" id="ProtNLM"/>
    </source>
</evidence>